<dbReference type="EMBL" id="JAPWTJ010000771">
    <property type="protein sequence ID" value="KAJ8975752.1"/>
    <property type="molecule type" value="Genomic_DNA"/>
</dbReference>
<keyword evidence="2" id="KW-1185">Reference proteome</keyword>
<accession>A0ABQ9JDH1</accession>
<proteinExistence type="predicted"/>
<protein>
    <submittedName>
        <fullName evidence="1">Uncharacterized protein</fullName>
    </submittedName>
</protein>
<organism evidence="1 2">
    <name type="scientific">Molorchus minor</name>
    <dbReference type="NCBI Taxonomy" id="1323400"/>
    <lineage>
        <taxon>Eukaryota</taxon>
        <taxon>Metazoa</taxon>
        <taxon>Ecdysozoa</taxon>
        <taxon>Arthropoda</taxon>
        <taxon>Hexapoda</taxon>
        <taxon>Insecta</taxon>
        <taxon>Pterygota</taxon>
        <taxon>Neoptera</taxon>
        <taxon>Endopterygota</taxon>
        <taxon>Coleoptera</taxon>
        <taxon>Polyphaga</taxon>
        <taxon>Cucujiformia</taxon>
        <taxon>Chrysomeloidea</taxon>
        <taxon>Cerambycidae</taxon>
        <taxon>Lamiinae</taxon>
        <taxon>Monochamini</taxon>
        <taxon>Molorchus</taxon>
    </lineage>
</organism>
<gene>
    <name evidence="1" type="ORF">NQ317_008107</name>
</gene>
<evidence type="ECO:0000313" key="1">
    <source>
        <dbReference type="EMBL" id="KAJ8975752.1"/>
    </source>
</evidence>
<evidence type="ECO:0000313" key="2">
    <source>
        <dbReference type="Proteomes" id="UP001162164"/>
    </source>
</evidence>
<dbReference type="Proteomes" id="UP001162164">
    <property type="component" value="Unassembled WGS sequence"/>
</dbReference>
<feature type="non-terminal residue" evidence="1">
    <location>
        <position position="1"/>
    </location>
</feature>
<reference evidence="1" key="1">
    <citation type="journal article" date="2023" name="Insect Mol. Biol.">
        <title>Genome sequencing provides insights into the evolution of gene families encoding plant cell wall-degrading enzymes in longhorned beetles.</title>
        <authorList>
            <person name="Shin N.R."/>
            <person name="Okamura Y."/>
            <person name="Kirsch R."/>
            <person name="Pauchet Y."/>
        </authorList>
    </citation>
    <scope>NUCLEOTIDE SEQUENCE</scope>
    <source>
        <strain evidence="1">MMC_N1</strain>
    </source>
</reference>
<sequence>EAANTACLNLLSDKFRQIYLKQYESFMEWCKTRKAKNLNEEVFLVYFLEKAKSFKSSTLWSIYSMLKSTVMVKNNIEISKFPKLIAFFKKQNVGDQAKKSAVFTRSDLSRFLTEAPDQDYLMWKLIICYSLGVLDNLIGWSL</sequence>
<name>A0ABQ9JDH1_9CUCU</name>
<comment type="caution">
    <text evidence="1">The sequence shown here is derived from an EMBL/GenBank/DDBJ whole genome shotgun (WGS) entry which is preliminary data.</text>
</comment>